<feature type="region of interest" description="Disordered" evidence="1">
    <location>
        <begin position="1"/>
        <end position="21"/>
    </location>
</feature>
<feature type="domain" description="Enoyl reductase (ER)" evidence="2">
    <location>
        <begin position="32"/>
        <end position="345"/>
    </location>
</feature>
<sequence length="353" mass="36998">MTSTPEPGASATPRPGGQGTTAMRAVVQHRYGPPEVLEQAELPIPRPGRGEVLVRVAAAGVHPGDHFLLTGLPLMVRAVFGLRRPRIMVRGRDLAGTVTAVGEGVAALWPGDAVFGWSTTGTLAEYACVPAEQLAPIPAGVPMVQAAAVATSGITALQAMRDIARVQPGQRVLITGASGGVGHYAVQIAVALGAEVTGVCSAGNLEMVRSLGAAAIDYTATDPVTEALRTGASYDVVLDNAEAQPLAVMRRALTPIGTLIPNNGHGGRWFGPLGRIARDRLTSLTTRQRLRPFTSIEKRADLLTLSEMLADGRIVPVIERTYPLADAADALRHVGRRHARGKVVITMPADPRT</sequence>
<accession>A0A2A9D3F9</accession>
<dbReference type="InterPro" id="IPR020843">
    <property type="entry name" value="ER"/>
</dbReference>
<organism evidence="3 4">
    <name type="scientific">Serinibacter salmoneus</name>
    <dbReference type="NCBI Taxonomy" id="556530"/>
    <lineage>
        <taxon>Bacteria</taxon>
        <taxon>Bacillati</taxon>
        <taxon>Actinomycetota</taxon>
        <taxon>Actinomycetes</taxon>
        <taxon>Micrococcales</taxon>
        <taxon>Beutenbergiaceae</taxon>
        <taxon>Serinibacter</taxon>
    </lineage>
</organism>
<dbReference type="PANTHER" id="PTHR44013">
    <property type="entry name" value="ZINC-TYPE ALCOHOL DEHYDROGENASE-LIKE PROTEIN C16A3.02C"/>
    <property type="match status" value="1"/>
</dbReference>
<name>A0A2A9D3F9_9MICO</name>
<keyword evidence="4" id="KW-1185">Reference proteome</keyword>
<dbReference type="InterPro" id="IPR011032">
    <property type="entry name" value="GroES-like_sf"/>
</dbReference>
<dbReference type="Pfam" id="PF08240">
    <property type="entry name" value="ADH_N"/>
    <property type="match status" value="1"/>
</dbReference>
<dbReference type="SUPFAM" id="SSF51735">
    <property type="entry name" value="NAD(P)-binding Rossmann-fold domains"/>
    <property type="match status" value="1"/>
</dbReference>
<evidence type="ECO:0000313" key="4">
    <source>
        <dbReference type="Proteomes" id="UP000224915"/>
    </source>
</evidence>
<dbReference type="InterPro" id="IPR013154">
    <property type="entry name" value="ADH-like_N"/>
</dbReference>
<dbReference type="InterPro" id="IPR036291">
    <property type="entry name" value="NAD(P)-bd_dom_sf"/>
</dbReference>
<evidence type="ECO:0000256" key="1">
    <source>
        <dbReference type="SAM" id="MobiDB-lite"/>
    </source>
</evidence>
<proteinExistence type="predicted"/>
<dbReference type="Gene3D" id="3.90.180.10">
    <property type="entry name" value="Medium-chain alcohol dehydrogenases, catalytic domain"/>
    <property type="match status" value="1"/>
</dbReference>
<reference evidence="3 4" key="1">
    <citation type="submission" date="2017-10" db="EMBL/GenBank/DDBJ databases">
        <title>Sequencing the genomes of 1000 actinobacteria strains.</title>
        <authorList>
            <person name="Klenk H.-P."/>
        </authorList>
    </citation>
    <scope>NUCLEOTIDE SEQUENCE [LARGE SCALE GENOMIC DNA]</scope>
    <source>
        <strain evidence="3 4">DSM 21801</strain>
    </source>
</reference>
<dbReference type="EMBL" id="PDJD01000001">
    <property type="protein sequence ID" value="PFG21193.1"/>
    <property type="molecule type" value="Genomic_DNA"/>
</dbReference>
<dbReference type="CDD" id="cd08267">
    <property type="entry name" value="MDR1"/>
    <property type="match status" value="1"/>
</dbReference>
<dbReference type="Pfam" id="PF13602">
    <property type="entry name" value="ADH_zinc_N_2"/>
    <property type="match status" value="1"/>
</dbReference>
<comment type="caution">
    <text evidence="3">The sequence shown here is derived from an EMBL/GenBank/DDBJ whole genome shotgun (WGS) entry which is preliminary data.</text>
</comment>
<evidence type="ECO:0000259" key="2">
    <source>
        <dbReference type="SMART" id="SM00829"/>
    </source>
</evidence>
<dbReference type="SMART" id="SM00829">
    <property type="entry name" value="PKS_ER"/>
    <property type="match status" value="1"/>
</dbReference>
<evidence type="ECO:0000313" key="3">
    <source>
        <dbReference type="EMBL" id="PFG21193.1"/>
    </source>
</evidence>
<dbReference type="Proteomes" id="UP000224915">
    <property type="component" value="Unassembled WGS sequence"/>
</dbReference>
<dbReference type="Gene3D" id="3.40.50.720">
    <property type="entry name" value="NAD(P)-binding Rossmann-like Domain"/>
    <property type="match status" value="1"/>
</dbReference>
<dbReference type="InterPro" id="IPR052733">
    <property type="entry name" value="Chloroplast_QOR"/>
</dbReference>
<dbReference type="SUPFAM" id="SSF50129">
    <property type="entry name" value="GroES-like"/>
    <property type="match status" value="1"/>
</dbReference>
<dbReference type="GO" id="GO:0016491">
    <property type="term" value="F:oxidoreductase activity"/>
    <property type="evidence" value="ECO:0007669"/>
    <property type="project" value="InterPro"/>
</dbReference>
<gene>
    <name evidence="3" type="ORF">ATL40_2816</name>
</gene>
<dbReference type="PANTHER" id="PTHR44013:SF1">
    <property type="entry name" value="ZINC-TYPE ALCOHOL DEHYDROGENASE-LIKE PROTEIN C16A3.02C"/>
    <property type="match status" value="1"/>
</dbReference>
<dbReference type="RefSeq" id="WP_211283133.1">
    <property type="nucleotide sequence ID" value="NZ_PDJD01000001.1"/>
</dbReference>
<dbReference type="AlphaFoldDB" id="A0A2A9D3F9"/>
<protein>
    <submittedName>
        <fullName evidence="3">NADPH:quinone reductase-like Zn-dependent oxidoreductase</fullName>
    </submittedName>
</protein>